<keyword evidence="3" id="KW-0732">Signal</keyword>
<keyword evidence="2" id="KW-0812">Transmembrane</keyword>
<organism evidence="4 5">
    <name type="scientific">Acetobacter cibinongensis</name>
    <dbReference type="NCBI Taxonomy" id="146475"/>
    <lineage>
        <taxon>Bacteria</taxon>
        <taxon>Pseudomonadati</taxon>
        <taxon>Pseudomonadota</taxon>
        <taxon>Alphaproteobacteria</taxon>
        <taxon>Acetobacterales</taxon>
        <taxon>Acetobacteraceae</taxon>
        <taxon>Acetobacter</taxon>
    </lineage>
</organism>
<gene>
    <name evidence="4" type="ORF">HK14_05930</name>
</gene>
<dbReference type="AlphaFoldDB" id="A0A1Z5YUU0"/>
<reference evidence="4 5" key="1">
    <citation type="submission" date="2014-06" db="EMBL/GenBank/DDBJ databases">
        <authorList>
            <person name="Ju J."/>
            <person name="Zhang J."/>
        </authorList>
    </citation>
    <scope>NUCLEOTIDE SEQUENCE [LARGE SCALE GENOMIC DNA]</scope>
    <source>
        <strain evidence="4 5">DsW_47</strain>
    </source>
</reference>
<protein>
    <submittedName>
        <fullName evidence="4">Uncharacterized protein</fullName>
    </submittedName>
</protein>
<evidence type="ECO:0000256" key="1">
    <source>
        <dbReference type="SAM" id="MobiDB-lite"/>
    </source>
</evidence>
<dbReference type="RefSeq" id="WP_048838084.1">
    <property type="nucleotide sequence ID" value="NZ_BAMV01000008.1"/>
</dbReference>
<evidence type="ECO:0000256" key="3">
    <source>
        <dbReference type="SAM" id="SignalP"/>
    </source>
</evidence>
<accession>A0A1Z5YUU0</accession>
<evidence type="ECO:0000256" key="2">
    <source>
        <dbReference type="SAM" id="Phobius"/>
    </source>
</evidence>
<feature type="signal peptide" evidence="3">
    <location>
        <begin position="1"/>
        <end position="27"/>
    </location>
</feature>
<comment type="caution">
    <text evidence="4">The sequence shown here is derived from an EMBL/GenBank/DDBJ whole genome shotgun (WGS) entry which is preliminary data.</text>
</comment>
<keyword evidence="2" id="KW-1133">Transmembrane helix</keyword>
<feature type="transmembrane region" description="Helical" evidence="2">
    <location>
        <begin position="70"/>
        <end position="90"/>
    </location>
</feature>
<keyword evidence="2" id="KW-0472">Membrane</keyword>
<dbReference type="Proteomes" id="UP000196086">
    <property type="component" value="Unassembled WGS sequence"/>
</dbReference>
<feature type="chain" id="PRO_5011688570" evidence="3">
    <location>
        <begin position="28"/>
        <end position="139"/>
    </location>
</feature>
<proteinExistence type="predicted"/>
<sequence>MRRLTKTLLALPLIAGTLLATVPAAQAHPGGPYGWGGGGRHWGGPPPPPRYAGGWGPRDYGYRHRGGHGGAIAGALIGGLAVGALAGAAMSGPSVPPPMAYGPPPPPPPPVYAVPAVPVVPVAPAPGYYAPGSYYYGGY</sequence>
<feature type="region of interest" description="Disordered" evidence="1">
    <location>
        <begin position="38"/>
        <end position="57"/>
    </location>
</feature>
<dbReference type="EMBL" id="JOMQ01000029">
    <property type="protein sequence ID" value="OUJ02389.1"/>
    <property type="molecule type" value="Genomic_DNA"/>
</dbReference>
<evidence type="ECO:0000313" key="4">
    <source>
        <dbReference type="EMBL" id="OUJ02389.1"/>
    </source>
</evidence>
<evidence type="ECO:0000313" key="5">
    <source>
        <dbReference type="Proteomes" id="UP000196086"/>
    </source>
</evidence>
<name>A0A1Z5YUU0_9PROT</name>